<evidence type="ECO:0000256" key="1">
    <source>
        <dbReference type="SAM" id="MobiDB-lite"/>
    </source>
</evidence>
<evidence type="ECO:0000313" key="2">
    <source>
        <dbReference type="Ensembl" id="ENSCINP00000023124.2"/>
    </source>
</evidence>
<evidence type="ECO:0000313" key="3">
    <source>
        <dbReference type="Proteomes" id="UP000008144"/>
    </source>
</evidence>
<reference evidence="2" key="3">
    <citation type="submission" date="2025-09" db="UniProtKB">
        <authorList>
            <consortium name="Ensembl"/>
        </authorList>
    </citation>
    <scope>IDENTIFICATION</scope>
</reference>
<sequence length="170" mass="18884">GKTYKNKHATAQRKKDSTTENTTNTKRLALEPRAPIVTTDNQPSSHFNTQDNSAKRHISFQKRSLDERSSSSSDTEHIEPYAEVRVDHGSSMEDSDSSSLSSGNDVSITPYNPARVDPRSLEEDVESESSTSTVSSMSSIHTPSIVPHDPQVRDRSQPEPQTRQPFISMI</sequence>
<dbReference type="HOGENOM" id="CLU_1574213_0_0_1"/>
<keyword evidence="3" id="KW-1185">Reference proteome</keyword>
<dbReference type="Proteomes" id="UP000008144">
    <property type="component" value="Unassembled WGS sequence"/>
</dbReference>
<feature type="compositionally biased region" description="Basic and acidic residues" evidence="1">
    <location>
        <begin position="63"/>
        <end position="91"/>
    </location>
</feature>
<reference evidence="3" key="1">
    <citation type="journal article" date="2002" name="Science">
        <title>The draft genome of Ciona intestinalis: insights into chordate and vertebrate origins.</title>
        <authorList>
            <person name="Dehal P."/>
            <person name="Satou Y."/>
            <person name="Campbell R.K."/>
            <person name="Chapman J."/>
            <person name="Degnan B."/>
            <person name="De Tomaso A."/>
            <person name="Davidson B."/>
            <person name="Di Gregorio A."/>
            <person name="Gelpke M."/>
            <person name="Goodstein D.M."/>
            <person name="Harafuji N."/>
            <person name="Hastings K.E."/>
            <person name="Ho I."/>
            <person name="Hotta K."/>
            <person name="Huang W."/>
            <person name="Kawashima T."/>
            <person name="Lemaire P."/>
            <person name="Martinez D."/>
            <person name="Meinertzhagen I.A."/>
            <person name="Necula S."/>
            <person name="Nonaka M."/>
            <person name="Putnam N."/>
            <person name="Rash S."/>
            <person name="Saiga H."/>
            <person name="Satake M."/>
            <person name="Terry A."/>
            <person name="Yamada L."/>
            <person name="Wang H.G."/>
            <person name="Awazu S."/>
            <person name="Azumi K."/>
            <person name="Boore J."/>
            <person name="Branno M."/>
            <person name="Chin-Bow S."/>
            <person name="DeSantis R."/>
            <person name="Doyle S."/>
            <person name="Francino P."/>
            <person name="Keys D.N."/>
            <person name="Haga S."/>
            <person name="Hayashi H."/>
            <person name="Hino K."/>
            <person name="Imai K.S."/>
            <person name="Inaba K."/>
            <person name="Kano S."/>
            <person name="Kobayashi K."/>
            <person name="Kobayashi M."/>
            <person name="Lee B.I."/>
            <person name="Makabe K.W."/>
            <person name="Manohar C."/>
            <person name="Matassi G."/>
            <person name="Medina M."/>
            <person name="Mochizuki Y."/>
            <person name="Mount S."/>
            <person name="Morishita T."/>
            <person name="Miura S."/>
            <person name="Nakayama A."/>
            <person name="Nishizaka S."/>
            <person name="Nomoto H."/>
            <person name="Ohta F."/>
            <person name="Oishi K."/>
            <person name="Rigoutsos I."/>
            <person name="Sano M."/>
            <person name="Sasaki A."/>
            <person name="Sasakura Y."/>
            <person name="Shoguchi E."/>
            <person name="Shin-i T."/>
            <person name="Spagnuolo A."/>
            <person name="Stainier D."/>
            <person name="Suzuki M.M."/>
            <person name="Tassy O."/>
            <person name="Takatori N."/>
            <person name="Tokuoka M."/>
            <person name="Yagi K."/>
            <person name="Yoshizaki F."/>
            <person name="Wada S."/>
            <person name="Zhang C."/>
            <person name="Hyatt P.D."/>
            <person name="Larimer F."/>
            <person name="Detter C."/>
            <person name="Doggett N."/>
            <person name="Glavina T."/>
            <person name="Hawkins T."/>
            <person name="Richardson P."/>
            <person name="Lucas S."/>
            <person name="Kohara Y."/>
            <person name="Levine M."/>
            <person name="Satoh N."/>
            <person name="Rokhsar D.S."/>
        </authorList>
    </citation>
    <scope>NUCLEOTIDE SEQUENCE [LARGE SCALE GENOMIC DNA]</scope>
</reference>
<feature type="region of interest" description="Disordered" evidence="1">
    <location>
        <begin position="1"/>
        <end position="170"/>
    </location>
</feature>
<accession>F6Z955</accession>
<protein>
    <submittedName>
        <fullName evidence="2">Uncharacterized protein</fullName>
    </submittedName>
</protein>
<reference evidence="2" key="2">
    <citation type="submission" date="2025-08" db="UniProtKB">
        <authorList>
            <consortium name="Ensembl"/>
        </authorList>
    </citation>
    <scope>IDENTIFICATION</scope>
</reference>
<organism evidence="2 3">
    <name type="scientific">Ciona intestinalis</name>
    <name type="common">Transparent sea squirt</name>
    <name type="synonym">Ascidia intestinalis</name>
    <dbReference type="NCBI Taxonomy" id="7719"/>
    <lineage>
        <taxon>Eukaryota</taxon>
        <taxon>Metazoa</taxon>
        <taxon>Chordata</taxon>
        <taxon>Tunicata</taxon>
        <taxon>Ascidiacea</taxon>
        <taxon>Phlebobranchia</taxon>
        <taxon>Cionidae</taxon>
        <taxon>Ciona</taxon>
    </lineage>
</organism>
<proteinExistence type="predicted"/>
<feature type="compositionally biased region" description="Low complexity" evidence="1">
    <location>
        <begin position="128"/>
        <end position="139"/>
    </location>
</feature>
<dbReference type="InParanoid" id="F6Z955"/>
<feature type="compositionally biased region" description="Basic residues" evidence="1">
    <location>
        <begin position="1"/>
        <end position="12"/>
    </location>
</feature>
<feature type="compositionally biased region" description="Polar residues" evidence="1">
    <location>
        <begin position="158"/>
        <end position="170"/>
    </location>
</feature>
<name>F6Z955_CIOIN</name>
<feature type="compositionally biased region" description="Low complexity" evidence="1">
    <location>
        <begin position="97"/>
        <end position="107"/>
    </location>
</feature>
<dbReference type="Ensembl" id="ENSCINT00000023370.2">
    <property type="protein sequence ID" value="ENSCINP00000023124.2"/>
    <property type="gene ID" value="ENSCING00000012371.2"/>
</dbReference>
<feature type="compositionally biased region" description="Polar residues" evidence="1">
    <location>
        <begin position="38"/>
        <end position="52"/>
    </location>
</feature>
<dbReference type="AlphaFoldDB" id="F6Z955"/>